<dbReference type="PANTHER" id="PTHR30087">
    <property type="entry name" value="INNER MEMBRANE PROTEIN"/>
    <property type="match status" value="1"/>
</dbReference>
<dbReference type="EMBL" id="SJFN01000031">
    <property type="protein sequence ID" value="TBW34743.1"/>
    <property type="molecule type" value="Genomic_DNA"/>
</dbReference>
<dbReference type="AlphaFoldDB" id="A0A4Q9VJW0"/>
<organism evidence="1 2">
    <name type="scientific">Siculibacillus lacustris</name>
    <dbReference type="NCBI Taxonomy" id="1549641"/>
    <lineage>
        <taxon>Bacteria</taxon>
        <taxon>Pseudomonadati</taxon>
        <taxon>Pseudomonadota</taxon>
        <taxon>Alphaproteobacteria</taxon>
        <taxon>Hyphomicrobiales</taxon>
        <taxon>Ancalomicrobiaceae</taxon>
        <taxon>Siculibacillus</taxon>
    </lineage>
</organism>
<dbReference type="Proteomes" id="UP000292781">
    <property type="component" value="Unassembled WGS sequence"/>
</dbReference>
<dbReference type="PANTHER" id="PTHR30087:SF1">
    <property type="entry name" value="HYPOTHETICAL CYTOSOLIC PROTEIN"/>
    <property type="match status" value="1"/>
</dbReference>
<sequence>MDRILVSACLLGAPVRWNGAARPVDDPRLATWIAEGRIVSFCPECAAGLAVPRPAAEIAPGDTAETVLAGRGRVITAAGADLTAPFRAGAAAALALVREHGLRFALLAEGSPSCGSTVVADGSFTGRRRAGDGVTARLLADHGVAVHGPDRLDALAAALDRPVRPPQTL</sequence>
<dbReference type="OrthoDB" id="495783at2"/>
<protein>
    <submittedName>
        <fullName evidence="1">DUF523 domain-containing protein</fullName>
    </submittedName>
</protein>
<accession>A0A4Q9VJW0</accession>
<gene>
    <name evidence="1" type="ORF">EYW49_17635</name>
</gene>
<dbReference type="Pfam" id="PF04463">
    <property type="entry name" value="2-thiour_desulf"/>
    <property type="match status" value="1"/>
</dbReference>
<dbReference type="RefSeq" id="WP_131310948.1">
    <property type="nucleotide sequence ID" value="NZ_SJFN01000031.1"/>
</dbReference>
<evidence type="ECO:0000313" key="2">
    <source>
        <dbReference type="Proteomes" id="UP000292781"/>
    </source>
</evidence>
<evidence type="ECO:0000313" key="1">
    <source>
        <dbReference type="EMBL" id="TBW34743.1"/>
    </source>
</evidence>
<name>A0A4Q9VJW0_9HYPH</name>
<proteinExistence type="predicted"/>
<reference evidence="1 2" key="1">
    <citation type="submission" date="2019-02" db="EMBL/GenBank/DDBJ databases">
        <title>Siculibacillus lacustris gen. nov., sp. nov., a new rosette-forming bacterium isolated from a freshwater crater lake (Lake St. Ana, Romania).</title>
        <authorList>
            <person name="Felfoldi T."/>
            <person name="Marton Z."/>
            <person name="Szabo A."/>
            <person name="Mentes A."/>
            <person name="Boka K."/>
            <person name="Marialigeti K."/>
            <person name="Mathe I."/>
            <person name="Koncz M."/>
            <person name="Schumann P."/>
            <person name="Toth E."/>
        </authorList>
    </citation>
    <scope>NUCLEOTIDE SEQUENCE [LARGE SCALE GENOMIC DNA]</scope>
    <source>
        <strain evidence="1 2">SA-279</strain>
    </source>
</reference>
<keyword evidence="2" id="KW-1185">Reference proteome</keyword>
<dbReference type="InterPro" id="IPR007553">
    <property type="entry name" value="2-thiour_desulf"/>
</dbReference>
<comment type="caution">
    <text evidence="1">The sequence shown here is derived from an EMBL/GenBank/DDBJ whole genome shotgun (WGS) entry which is preliminary data.</text>
</comment>